<accession>A0AB33IWU2</accession>
<dbReference type="EMBL" id="AP035785">
    <property type="protein sequence ID" value="BFO72101.1"/>
    <property type="molecule type" value="Genomic_DNA"/>
</dbReference>
<protein>
    <submittedName>
        <fullName evidence="1">Uncharacterized protein</fullName>
    </submittedName>
</protein>
<reference evidence="1" key="1">
    <citation type="submission" date="2024-07" db="EMBL/GenBank/DDBJ databases">
        <title>Complete genome sequence of Prevotella sp. YM-2024 GTC17253.</title>
        <authorList>
            <person name="Hayashi M."/>
            <person name="Muto Y."/>
            <person name="Tanaka K."/>
            <person name="Niwa H."/>
        </authorList>
    </citation>
    <scope>NUCLEOTIDE SEQUENCE</scope>
    <source>
        <strain evidence="1">GTC17253</strain>
    </source>
</reference>
<dbReference type="AlphaFoldDB" id="A0AB33IWU2"/>
<proteinExistence type="predicted"/>
<name>A0AB33IWU2_9BACT</name>
<gene>
    <name evidence="1" type="ORF">GTC17253_20670</name>
</gene>
<organism evidence="1">
    <name type="scientific">Prevotella sp. GTC17253</name>
    <dbReference type="NCBI Taxonomy" id="3236793"/>
    <lineage>
        <taxon>Bacteria</taxon>
        <taxon>Pseudomonadati</taxon>
        <taxon>Bacteroidota</taxon>
        <taxon>Bacteroidia</taxon>
        <taxon>Bacteroidales</taxon>
        <taxon>Prevotellaceae</taxon>
        <taxon>Prevotella</taxon>
    </lineage>
</organism>
<evidence type="ECO:0000313" key="1">
    <source>
        <dbReference type="EMBL" id="BFO72101.1"/>
    </source>
</evidence>
<sequence length="61" mass="6848">MQVGGFHYLLQSMVEFIPRFAEEPRKFSLSHGNLSVSFANDLHIAAPIKVTTMIVRAIFAL</sequence>